<dbReference type="SUPFAM" id="SSF55874">
    <property type="entry name" value="ATPase domain of HSP90 chaperone/DNA topoisomerase II/histidine kinase"/>
    <property type="match status" value="1"/>
</dbReference>
<dbReference type="EC" id="2.7.13.3" evidence="3"/>
<dbReference type="CDD" id="cd17546">
    <property type="entry name" value="REC_hyHK_CKI1_RcsC-like"/>
    <property type="match status" value="1"/>
</dbReference>
<dbReference type="Pfam" id="PF07495">
    <property type="entry name" value="Y_Y_Y"/>
    <property type="match status" value="1"/>
</dbReference>
<protein>
    <recommendedName>
        <fullName evidence="3">histidine kinase</fullName>
        <ecNumber evidence="3">2.7.13.3</ecNumber>
    </recommendedName>
</protein>
<dbReference type="SUPFAM" id="SSF47384">
    <property type="entry name" value="Homodimeric domain of signal transducing histidine kinase"/>
    <property type="match status" value="1"/>
</dbReference>
<dbReference type="CDD" id="cd00156">
    <property type="entry name" value="REC"/>
    <property type="match status" value="1"/>
</dbReference>
<evidence type="ECO:0000256" key="2">
    <source>
        <dbReference type="ARBA" id="ARBA00004370"/>
    </source>
</evidence>
<dbReference type="InterPro" id="IPR011123">
    <property type="entry name" value="Y_Y_Y"/>
</dbReference>
<evidence type="ECO:0000256" key="1">
    <source>
        <dbReference type="ARBA" id="ARBA00000085"/>
    </source>
</evidence>
<evidence type="ECO:0000256" key="14">
    <source>
        <dbReference type="SAM" id="Coils"/>
    </source>
</evidence>
<evidence type="ECO:0000259" key="18">
    <source>
        <dbReference type="PROSITE" id="PS50110"/>
    </source>
</evidence>
<evidence type="ECO:0000259" key="17">
    <source>
        <dbReference type="PROSITE" id="PS50109"/>
    </source>
</evidence>
<keyword evidence="4 13" id="KW-0597">Phosphoprotein</keyword>
<name>A0A369QJ65_9BACT</name>
<evidence type="ECO:0000256" key="12">
    <source>
        <dbReference type="ARBA" id="ARBA00023136"/>
    </source>
</evidence>
<dbReference type="PROSITE" id="PS50109">
    <property type="entry name" value="HIS_KIN"/>
    <property type="match status" value="1"/>
</dbReference>
<proteinExistence type="predicted"/>
<evidence type="ECO:0000256" key="4">
    <source>
        <dbReference type="ARBA" id="ARBA00022553"/>
    </source>
</evidence>
<evidence type="ECO:0000256" key="3">
    <source>
        <dbReference type="ARBA" id="ARBA00012438"/>
    </source>
</evidence>
<keyword evidence="9" id="KW-0067">ATP-binding</keyword>
<dbReference type="InterPro" id="IPR004358">
    <property type="entry name" value="Sig_transdc_His_kin-like_C"/>
</dbReference>
<feature type="domain" description="Response regulatory" evidence="18">
    <location>
        <begin position="1138"/>
        <end position="1250"/>
    </location>
</feature>
<keyword evidence="8 19" id="KW-0418">Kinase</keyword>
<dbReference type="InterPro" id="IPR013783">
    <property type="entry name" value="Ig-like_fold"/>
</dbReference>
<dbReference type="Pfam" id="PF00072">
    <property type="entry name" value="Response_reg"/>
    <property type="match status" value="2"/>
</dbReference>
<evidence type="ECO:0000256" key="9">
    <source>
        <dbReference type="ARBA" id="ARBA00022840"/>
    </source>
</evidence>
<dbReference type="GO" id="GO:0016020">
    <property type="term" value="C:membrane"/>
    <property type="evidence" value="ECO:0007669"/>
    <property type="project" value="UniProtKB-SubCell"/>
</dbReference>
<keyword evidence="11" id="KW-0902">Two-component regulatory system</keyword>
<dbReference type="Gene3D" id="3.30.565.10">
    <property type="entry name" value="Histidine kinase-like ATPase, C-terminal domain"/>
    <property type="match status" value="1"/>
</dbReference>
<evidence type="ECO:0000256" key="15">
    <source>
        <dbReference type="SAM" id="Phobius"/>
    </source>
</evidence>
<feature type="domain" description="Response regulatory" evidence="18">
    <location>
        <begin position="1277"/>
        <end position="1395"/>
    </location>
</feature>
<dbReference type="CDD" id="cd00082">
    <property type="entry name" value="HisKA"/>
    <property type="match status" value="1"/>
</dbReference>
<feature type="chain" id="PRO_5016836091" description="histidine kinase" evidence="16">
    <location>
        <begin position="21"/>
        <end position="1405"/>
    </location>
</feature>
<dbReference type="PROSITE" id="PS50110">
    <property type="entry name" value="RESPONSE_REGULATORY"/>
    <property type="match status" value="2"/>
</dbReference>
<feature type="modified residue" description="4-aspartylphosphate" evidence="13">
    <location>
        <position position="1187"/>
    </location>
</feature>
<comment type="catalytic activity">
    <reaction evidence="1">
        <text>ATP + protein L-histidine = ADP + protein N-phospho-L-histidine.</text>
        <dbReference type="EC" id="2.7.13.3"/>
    </reaction>
</comment>
<evidence type="ECO:0000256" key="11">
    <source>
        <dbReference type="ARBA" id="ARBA00023012"/>
    </source>
</evidence>
<dbReference type="InterPro" id="IPR003594">
    <property type="entry name" value="HATPase_dom"/>
</dbReference>
<keyword evidence="5 19" id="KW-0808">Transferase</keyword>
<dbReference type="GO" id="GO:0005524">
    <property type="term" value="F:ATP binding"/>
    <property type="evidence" value="ECO:0007669"/>
    <property type="project" value="UniProtKB-KW"/>
</dbReference>
<comment type="caution">
    <text evidence="19">The sequence shown here is derived from an EMBL/GenBank/DDBJ whole genome shotgun (WGS) entry which is preliminary data.</text>
</comment>
<dbReference type="SUPFAM" id="SSF52172">
    <property type="entry name" value="CheY-like"/>
    <property type="match status" value="2"/>
</dbReference>
<keyword evidence="20" id="KW-1185">Reference proteome</keyword>
<keyword evidence="7" id="KW-0547">Nucleotide-binding</keyword>
<accession>A0A369QJ65</accession>
<keyword evidence="10 15" id="KW-1133">Transmembrane helix</keyword>
<evidence type="ECO:0000256" key="6">
    <source>
        <dbReference type="ARBA" id="ARBA00022692"/>
    </source>
</evidence>
<dbReference type="PANTHER" id="PTHR45339:SF1">
    <property type="entry name" value="HYBRID SIGNAL TRANSDUCTION HISTIDINE KINASE J"/>
    <property type="match status" value="1"/>
</dbReference>
<dbReference type="PRINTS" id="PR00344">
    <property type="entry name" value="BCTRLSENSOR"/>
</dbReference>
<dbReference type="SMART" id="SM00387">
    <property type="entry name" value="HATPase_c"/>
    <property type="match status" value="1"/>
</dbReference>
<reference evidence="19 20" key="1">
    <citation type="submission" date="2018-04" db="EMBL/GenBank/DDBJ databases">
        <title>Adhaeribacter sp. HMF7616 genome sequencing and assembly.</title>
        <authorList>
            <person name="Kang H."/>
            <person name="Kang J."/>
            <person name="Cha I."/>
            <person name="Kim H."/>
            <person name="Joh K."/>
        </authorList>
    </citation>
    <scope>NUCLEOTIDE SEQUENCE [LARGE SCALE GENOMIC DNA]</scope>
    <source>
        <strain evidence="19 20">HMF7616</strain>
    </source>
</reference>
<dbReference type="FunFam" id="3.30.565.10:FF:000010">
    <property type="entry name" value="Sensor histidine kinase RcsC"/>
    <property type="match status" value="1"/>
</dbReference>
<evidence type="ECO:0000313" key="20">
    <source>
        <dbReference type="Proteomes" id="UP000253919"/>
    </source>
</evidence>
<dbReference type="Gene3D" id="2.60.40.10">
    <property type="entry name" value="Immunoglobulins"/>
    <property type="match status" value="1"/>
</dbReference>
<sequence length="1405" mass="158150">MIKNYVLFFLSICVPGLLQAQNADIRFAHLKKEQGLSHSTVRSILKDQQGFMWFGTQDGLNKYDGNKFTVYRNNPNDPKSLRSNDINLVYQDKAGRLWIGSFGGALSLYNRKTDSFIHFVDNPANNQALSNKDITALWEDRQGQLWVGTYWNLNRLNPETGKITRFVADPNDTTSLSASAILSVFEDHRGNIWVGTTNGLNLFNQKTGKFTRFLHRNDDPGSLGQNKIKALQEDEHGNLLIGLENKGIDCFNPEKGKFTHYQYNAANLTSISNNNVTCITKAEQGKFWVSTQFGLNLFDPDKGRFIRYLNNPSDEGSLSSNSIQTAFQDKQGLLWVGTYAGGINIYDKNLPFFKLYRKNNDDPATLSFNVVTSFVEDAAGDIYVGTDGGGLNLFKRASNTFERFFTKTSINNYGTTLGSILALIKSKKSNYIWVGTYGGGLQRFDPQTKTFKQYNLDTNINDPNANAAYALLEDRNHNIWIATNGNGVKVLEWSSQKIESYRFKPDDPNSLSNDAIRSLYEDREGNIWFGTYSGISVYNPYNKKFTRYNKSEHNLGSDAAMTIFGDSRGNIWVGTLGGGLNLFDKRRQKFKVFKVEQGAPNNTINFISEDANGYLWLSTENGISRFDPRTSTFSNFGVYNGLQGTEFLTGSGFRASSGELFFGGNNGFNIINPDYLPKNENRPPVVITDFQLFNKPVVIGEKDAPLVQHISQTKKLILLYEQSVFTFEFAALNFTVPDKNQYAYKMEGFDKGWNYVNAQHREATYTNLDPGQYTFLVKASNNEGIWNERVASVKIVIKPPFWLAWWFKVLLTLGLFAGIYIFFRLRMKLINRQKLALEKQVKVRTGEVLRQKTELQTQADHLKKLNEQLQEQKQQEYQSRQEAEKANQAKSIFLATMSHEIRTPLNGIIGMTSLLSETSLDPEQRNFTGIIRSSGKTLLSVINDILDFSKIESGKMELDQEVIDLRTCIEEVLELFAAKAAQQNLELLYQLACDIPLQIVSDSTRLKQILINLVGNAVKFTPRGEIMVNVKKTEERENGLVELAFEVRDTGIGFSDEKAAHLFKAFSQLDSSTTRKYGGTGLGLAICKRLAELMGGTISAVSQPGVGSTFRFTILARQSGQTYQTYAPANPAELAGRRILVVDDNATNRQILDKQLTYWNYIPVLAESAKEALNLLALEAFDLVITDRHMPDIDGVELAYVIKEKYPQLALMLLSSIGNDGDAKSTGLFKSVLAKPLRQQQLRQGILNSLQPERIIEKPSVTESKLSECFADQHPLQILVAEDNPINQMFAQLALERLGYKAELVENGRMVLEAWQTTRFDTVLMDVQMPEMDGLEATRIIRSKGESDFDQPYIIATTANAMREDEQACLQAGMNAYISKPIDVDELMQALRKAAAAIQFKKARQ</sequence>
<dbReference type="SMART" id="SM00388">
    <property type="entry name" value="HisKA"/>
    <property type="match status" value="1"/>
</dbReference>
<dbReference type="InterPro" id="IPR036097">
    <property type="entry name" value="HisK_dim/P_sf"/>
</dbReference>
<dbReference type="Proteomes" id="UP000253919">
    <property type="component" value="Unassembled WGS sequence"/>
</dbReference>
<dbReference type="Pfam" id="PF07494">
    <property type="entry name" value="Reg_prop"/>
    <property type="match status" value="7"/>
</dbReference>
<feature type="coiled-coil region" evidence="14">
    <location>
        <begin position="852"/>
        <end position="886"/>
    </location>
</feature>
<dbReference type="EMBL" id="QASA01000001">
    <property type="protein sequence ID" value="RDC64442.1"/>
    <property type="molecule type" value="Genomic_DNA"/>
</dbReference>
<dbReference type="Gene3D" id="3.40.50.2300">
    <property type="match status" value="2"/>
</dbReference>
<feature type="transmembrane region" description="Helical" evidence="15">
    <location>
        <begin position="802"/>
        <end position="823"/>
    </location>
</feature>
<dbReference type="RefSeq" id="WP_115373595.1">
    <property type="nucleotide sequence ID" value="NZ_QASA01000001.1"/>
</dbReference>
<feature type="modified residue" description="4-aspartylphosphate" evidence="13">
    <location>
        <position position="1326"/>
    </location>
</feature>
<evidence type="ECO:0000256" key="16">
    <source>
        <dbReference type="SAM" id="SignalP"/>
    </source>
</evidence>
<dbReference type="InterPro" id="IPR036890">
    <property type="entry name" value="HATPase_C_sf"/>
</dbReference>
<dbReference type="InterPro" id="IPR011110">
    <property type="entry name" value="Reg_prop"/>
</dbReference>
<dbReference type="OrthoDB" id="9797097at2"/>
<dbReference type="GO" id="GO:0000155">
    <property type="term" value="F:phosphorelay sensor kinase activity"/>
    <property type="evidence" value="ECO:0007669"/>
    <property type="project" value="InterPro"/>
</dbReference>
<evidence type="ECO:0000256" key="13">
    <source>
        <dbReference type="PROSITE-ProRule" id="PRU00169"/>
    </source>
</evidence>
<gene>
    <name evidence="19" type="ORF">AHMF7616_03056</name>
</gene>
<dbReference type="InterPro" id="IPR003661">
    <property type="entry name" value="HisK_dim/P_dom"/>
</dbReference>
<feature type="signal peptide" evidence="16">
    <location>
        <begin position="1"/>
        <end position="20"/>
    </location>
</feature>
<dbReference type="InterPro" id="IPR011006">
    <property type="entry name" value="CheY-like_superfamily"/>
</dbReference>
<comment type="subcellular location">
    <subcellularLocation>
        <location evidence="2">Membrane</location>
    </subcellularLocation>
</comment>
<evidence type="ECO:0000256" key="10">
    <source>
        <dbReference type="ARBA" id="ARBA00022989"/>
    </source>
</evidence>
<dbReference type="Pfam" id="PF02518">
    <property type="entry name" value="HATPase_c"/>
    <property type="match status" value="1"/>
</dbReference>
<dbReference type="Gene3D" id="1.10.287.130">
    <property type="match status" value="1"/>
</dbReference>
<dbReference type="InterPro" id="IPR015943">
    <property type="entry name" value="WD40/YVTN_repeat-like_dom_sf"/>
</dbReference>
<dbReference type="SMART" id="SM00448">
    <property type="entry name" value="REC"/>
    <property type="match status" value="2"/>
</dbReference>
<dbReference type="FunFam" id="1.10.287.130:FF:000004">
    <property type="entry name" value="Ethylene receptor 1"/>
    <property type="match status" value="1"/>
</dbReference>
<evidence type="ECO:0000313" key="19">
    <source>
        <dbReference type="EMBL" id="RDC64442.1"/>
    </source>
</evidence>
<dbReference type="InterPro" id="IPR001789">
    <property type="entry name" value="Sig_transdc_resp-reg_receiver"/>
</dbReference>
<keyword evidence="12 15" id="KW-0472">Membrane</keyword>
<feature type="domain" description="Histidine kinase" evidence="17">
    <location>
        <begin position="896"/>
        <end position="1118"/>
    </location>
</feature>
<dbReference type="CDD" id="cd16922">
    <property type="entry name" value="HATPase_EvgS-ArcB-TorS-like"/>
    <property type="match status" value="1"/>
</dbReference>
<evidence type="ECO:0000256" key="7">
    <source>
        <dbReference type="ARBA" id="ARBA00022741"/>
    </source>
</evidence>
<dbReference type="InterPro" id="IPR005467">
    <property type="entry name" value="His_kinase_dom"/>
</dbReference>
<keyword evidence="6 15" id="KW-0812">Transmembrane</keyword>
<dbReference type="SUPFAM" id="SSF63829">
    <property type="entry name" value="Calcium-dependent phosphotriesterase"/>
    <property type="match status" value="3"/>
</dbReference>
<dbReference type="Gene3D" id="2.130.10.10">
    <property type="entry name" value="YVTN repeat-like/Quinoprotein amine dehydrogenase"/>
    <property type="match status" value="3"/>
</dbReference>
<evidence type="ECO:0000256" key="5">
    <source>
        <dbReference type="ARBA" id="ARBA00022679"/>
    </source>
</evidence>
<dbReference type="FunFam" id="2.60.40.10:FF:000791">
    <property type="entry name" value="Two-component system sensor histidine kinase/response regulator"/>
    <property type="match status" value="1"/>
</dbReference>
<keyword evidence="14" id="KW-0175">Coiled coil</keyword>
<evidence type="ECO:0000256" key="8">
    <source>
        <dbReference type="ARBA" id="ARBA00022777"/>
    </source>
</evidence>
<dbReference type="Pfam" id="PF00512">
    <property type="entry name" value="HisKA"/>
    <property type="match status" value="1"/>
</dbReference>
<organism evidence="19 20">
    <name type="scientific">Adhaeribacter pallidiroseus</name>
    <dbReference type="NCBI Taxonomy" id="2072847"/>
    <lineage>
        <taxon>Bacteria</taxon>
        <taxon>Pseudomonadati</taxon>
        <taxon>Bacteroidota</taxon>
        <taxon>Cytophagia</taxon>
        <taxon>Cytophagales</taxon>
        <taxon>Hymenobacteraceae</taxon>
        <taxon>Adhaeribacter</taxon>
    </lineage>
</organism>
<dbReference type="PANTHER" id="PTHR45339">
    <property type="entry name" value="HYBRID SIGNAL TRANSDUCTION HISTIDINE KINASE J"/>
    <property type="match status" value="1"/>
</dbReference>
<keyword evidence="16" id="KW-0732">Signal</keyword>